<feature type="compositionally biased region" description="Low complexity" evidence="1">
    <location>
        <begin position="1"/>
        <end position="20"/>
    </location>
</feature>
<evidence type="ECO:0000313" key="2">
    <source>
        <dbReference type="EMBL" id="CAK0834332.1"/>
    </source>
</evidence>
<feature type="compositionally biased region" description="Low complexity" evidence="1">
    <location>
        <begin position="42"/>
        <end position="54"/>
    </location>
</feature>
<feature type="region of interest" description="Disordered" evidence="1">
    <location>
        <begin position="1"/>
        <end position="54"/>
    </location>
</feature>
<dbReference type="EMBL" id="CAUYUJ010012636">
    <property type="protein sequence ID" value="CAK0834332.1"/>
    <property type="molecule type" value="Genomic_DNA"/>
</dbReference>
<accession>A0ABN9SQW1</accession>
<evidence type="ECO:0000256" key="1">
    <source>
        <dbReference type="SAM" id="MobiDB-lite"/>
    </source>
</evidence>
<protein>
    <submittedName>
        <fullName evidence="2">Uncharacterized protein</fullName>
    </submittedName>
</protein>
<name>A0ABN9SQW1_9DINO</name>
<reference evidence="2" key="1">
    <citation type="submission" date="2023-10" db="EMBL/GenBank/DDBJ databases">
        <authorList>
            <person name="Chen Y."/>
            <person name="Shah S."/>
            <person name="Dougan E. K."/>
            <person name="Thang M."/>
            <person name="Chan C."/>
        </authorList>
    </citation>
    <scope>NUCLEOTIDE SEQUENCE [LARGE SCALE GENOMIC DNA]</scope>
</reference>
<keyword evidence="3" id="KW-1185">Reference proteome</keyword>
<comment type="caution">
    <text evidence="2">The sequence shown here is derived from an EMBL/GenBank/DDBJ whole genome shotgun (WGS) entry which is preliminary data.</text>
</comment>
<evidence type="ECO:0000313" key="3">
    <source>
        <dbReference type="Proteomes" id="UP001189429"/>
    </source>
</evidence>
<gene>
    <name evidence="2" type="ORF">PCOR1329_LOCUS31784</name>
</gene>
<dbReference type="Proteomes" id="UP001189429">
    <property type="component" value="Unassembled WGS sequence"/>
</dbReference>
<proteinExistence type="predicted"/>
<organism evidence="2 3">
    <name type="scientific">Prorocentrum cordatum</name>
    <dbReference type="NCBI Taxonomy" id="2364126"/>
    <lineage>
        <taxon>Eukaryota</taxon>
        <taxon>Sar</taxon>
        <taxon>Alveolata</taxon>
        <taxon>Dinophyceae</taxon>
        <taxon>Prorocentrales</taxon>
        <taxon>Prorocentraceae</taxon>
        <taxon>Prorocentrum</taxon>
    </lineage>
</organism>
<sequence length="88" mass="8723">MASAAAARSRPPDAPGAAGSLALRGEAVPSSRPWRRPKGSPRAARSAGGLLPAAAPAGGRALHVLPHLSGSRLHTCGRHGPRQDGPGA</sequence>
<feature type="non-terminal residue" evidence="2">
    <location>
        <position position="88"/>
    </location>
</feature>